<gene>
    <name evidence="3" type="ORF">HNQ41_002616</name>
</gene>
<proteinExistence type="predicted"/>
<feature type="compositionally biased region" description="Basic and acidic residues" evidence="1">
    <location>
        <begin position="244"/>
        <end position="264"/>
    </location>
</feature>
<evidence type="ECO:0000313" key="3">
    <source>
        <dbReference type="EMBL" id="MBB5174401.1"/>
    </source>
</evidence>
<feature type="region of interest" description="Disordered" evidence="1">
    <location>
        <begin position="136"/>
        <end position="285"/>
    </location>
</feature>
<keyword evidence="2" id="KW-0472">Membrane</keyword>
<evidence type="ECO:0000313" key="4">
    <source>
        <dbReference type="Proteomes" id="UP000551878"/>
    </source>
</evidence>
<keyword evidence="2" id="KW-1133">Transmembrane helix</keyword>
<keyword evidence="2" id="KW-0812">Transmembrane</keyword>
<sequence length="285" mass="33261">MILFIFLLLPRWFDRKTMLQTGVVTILITTLSMLLFIEYSVLLGIVAFFLLASLFAYGVARKQIAHEQEHQHEDRSFSLQSTSKMANEISHSEHKKEPEVESERDLAPHPLQEEGVQEQLQQSAIDELVERTYEEVEVDHPTADDQSFPNEEDSDDEEDDEKEWNMNPQERGRSLLLYDEQDLDESNQDEGDSEETLYPRMRSTTEEEDVSVFSESEDKSLLFEEDGLDRDEDDLINEYLQTEGEQKTSQESEETHNDTSENESHFQVNRRRQLFQQLEKGEGQS</sequence>
<keyword evidence="4" id="KW-1185">Reference proteome</keyword>
<evidence type="ECO:0000256" key="2">
    <source>
        <dbReference type="SAM" id="Phobius"/>
    </source>
</evidence>
<feature type="compositionally biased region" description="Acidic residues" evidence="1">
    <location>
        <begin position="150"/>
        <end position="162"/>
    </location>
</feature>
<reference evidence="3 4" key="1">
    <citation type="submission" date="2020-08" db="EMBL/GenBank/DDBJ databases">
        <title>Genomic Encyclopedia of Type Strains, Phase IV (KMG-IV): sequencing the most valuable type-strain genomes for metagenomic binning, comparative biology and taxonomic classification.</title>
        <authorList>
            <person name="Goeker M."/>
        </authorList>
    </citation>
    <scope>NUCLEOTIDE SEQUENCE [LARGE SCALE GENOMIC DNA]</scope>
    <source>
        <strain evidence="3 4">DSM 24696</strain>
    </source>
</reference>
<feature type="region of interest" description="Disordered" evidence="1">
    <location>
        <begin position="70"/>
        <end position="105"/>
    </location>
</feature>
<feature type="compositionally biased region" description="Acidic residues" evidence="1">
    <location>
        <begin position="223"/>
        <end position="236"/>
    </location>
</feature>
<comment type="caution">
    <text evidence="3">The sequence shown here is derived from an EMBL/GenBank/DDBJ whole genome shotgun (WGS) entry which is preliminary data.</text>
</comment>
<dbReference type="AlphaFoldDB" id="A0A840QSY9"/>
<protein>
    <submittedName>
        <fullName evidence="3">Ca2+/Na+ antiporter</fullName>
    </submittedName>
</protein>
<feature type="compositionally biased region" description="Acidic residues" evidence="1">
    <location>
        <begin position="179"/>
        <end position="195"/>
    </location>
</feature>
<name>A0A840QSY9_9BACI</name>
<organism evidence="3 4">
    <name type="scientific">Texcoconibacillus texcoconensis</name>
    <dbReference type="NCBI Taxonomy" id="1095777"/>
    <lineage>
        <taxon>Bacteria</taxon>
        <taxon>Bacillati</taxon>
        <taxon>Bacillota</taxon>
        <taxon>Bacilli</taxon>
        <taxon>Bacillales</taxon>
        <taxon>Bacillaceae</taxon>
        <taxon>Texcoconibacillus</taxon>
    </lineage>
</organism>
<accession>A0A840QSY9</accession>
<dbReference type="RefSeq" id="WP_184664824.1">
    <property type="nucleotide sequence ID" value="NZ_JACHHB010000012.1"/>
</dbReference>
<evidence type="ECO:0000256" key="1">
    <source>
        <dbReference type="SAM" id="MobiDB-lite"/>
    </source>
</evidence>
<dbReference type="EMBL" id="JACHHB010000012">
    <property type="protein sequence ID" value="MBB5174401.1"/>
    <property type="molecule type" value="Genomic_DNA"/>
</dbReference>
<dbReference type="Proteomes" id="UP000551878">
    <property type="component" value="Unassembled WGS sequence"/>
</dbReference>
<feature type="compositionally biased region" description="Basic and acidic residues" evidence="1">
    <location>
        <begin position="90"/>
        <end position="105"/>
    </location>
</feature>
<feature type="transmembrane region" description="Helical" evidence="2">
    <location>
        <begin position="23"/>
        <end position="56"/>
    </location>
</feature>